<evidence type="ECO:0000313" key="3">
    <source>
        <dbReference type="Proteomes" id="UP000760480"/>
    </source>
</evidence>
<dbReference type="EMBL" id="SPMZ01000088">
    <property type="protein sequence ID" value="NMQ21342.1"/>
    <property type="molecule type" value="Genomic_DNA"/>
</dbReference>
<dbReference type="RefSeq" id="WP_169250613.1">
    <property type="nucleotide sequence ID" value="NZ_SPMZ01000088.1"/>
</dbReference>
<name>A0ABX1TPI6_9GAMM</name>
<dbReference type="CDD" id="cd16385">
    <property type="entry name" value="IcmL"/>
    <property type="match status" value="1"/>
</dbReference>
<evidence type="ECO:0000256" key="1">
    <source>
        <dbReference type="SAM" id="MobiDB-lite"/>
    </source>
</evidence>
<dbReference type="InterPro" id="IPR021055">
    <property type="entry name" value="T4BSS_IcmL/DotI"/>
</dbReference>
<protein>
    <recommendedName>
        <fullName evidence="4">Type IV secretion protein IcmL</fullName>
    </recommendedName>
</protein>
<evidence type="ECO:0000313" key="2">
    <source>
        <dbReference type="EMBL" id="NMQ21342.1"/>
    </source>
</evidence>
<feature type="region of interest" description="Disordered" evidence="1">
    <location>
        <begin position="1"/>
        <end position="21"/>
    </location>
</feature>
<sequence>MTETTLAQGRDPATEPGLRGTAPVHDLLGSLDLKLRWSLLGNAVLATALTVSAFGHLWTLTHPPTPEYFATTADGRLIPLIPISEPYVPQEVLLTWAAQAVTTAYTLDYVHQKEQLSRMRDLFTAQGFNSHRKALETSGLWTAVAERRLVTQVVPTAPPLVTNQGVIGGRYAWKLEVPIRITYQGASSVSLPQDNITEVLIVRMPTHELPRGYAIHQLVTRPGKTS</sequence>
<organism evidence="2 3">
    <name type="scientific">Candidatus Competibacter phosphatis</name>
    <dbReference type="NCBI Taxonomy" id="221280"/>
    <lineage>
        <taxon>Bacteria</taxon>
        <taxon>Pseudomonadati</taxon>
        <taxon>Pseudomonadota</taxon>
        <taxon>Gammaproteobacteria</taxon>
        <taxon>Candidatus Competibacteraceae</taxon>
        <taxon>Candidatus Competibacter</taxon>
    </lineage>
</organism>
<dbReference type="Proteomes" id="UP000760480">
    <property type="component" value="Unassembled WGS sequence"/>
</dbReference>
<evidence type="ECO:0008006" key="4">
    <source>
        <dbReference type="Google" id="ProtNLM"/>
    </source>
</evidence>
<accession>A0ABX1TPI6</accession>
<reference evidence="2 3" key="1">
    <citation type="submission" date="2019-03" db="EMBL/GenBank/DDBJ databases">
        <title>Metabolic reconstructions from genomes of highly enriched 'Candidatus Accumulibacter' and 'Candidatus Competibacter' bioreactor populations.</title>
        <authorList>
            <person name="Annavajhala M.K."/>
            <person name="Welles L."/>
            <person name="Abbas B."/>
            <person name="Sorokin D."/>
            <person name="Park H."/>
            <person name="Van Loosdrecht M."/>
            <person name="Chandran K."/>
        </authorList>
    </citation>
    <scope>NUCLEOTIDE SEQUENCE [LARGE SCALE GENOMIC DNA]</scope>
    <source>
        <strain evidence="2 3">SBR_G</strain>
    </source>
</reference>
<proteinExistence type="predicted"/>
<dbReference type="Pfam" id="PF11393">
    <property type="entry name" value="T4BSS_DotI_IcmL"/>
    <property type="match status" value="1"/>
</dbReference>
<keyword evidence="3" id="KW-1185">Reference proteome</keyword>
<comment type="caution">
    <text evidence="2">The sequence shown here is derived from an EMBL/GenBank/DDBJ whole genome shotgun (WGS) entry which is preliminary data.</text>
</comment>
<gene>
    <name evidence="2" type="ORF">E4P82_20335</name>
</gene>